<feature type="domain" description="Glycosyltransferase RgtA/B/C/D-like" evidence="9">
    <location>
        <begin position="61"/>
        <end position="203"/>
    </location>
</feature>
<evidence type="ECO:0000256" key="7">
    <source>
        <dbReference type="ARBA" id="ARBA00023136"/>
    </source>
</evidence>
<dbReference type="GO" id="GO:0005886">
    <property type="term" value="C:plasma membrane"/>
    <property type="evidence" value="ECO:0007669"/>
    <property type="project" value="UniProtKB-SubCell"/>
</dbReference>
<evidence type="ECO:0000313" key="11">
    <source>
        <dbReference type="Proteomes" id="UP000470446"/>
    </source>
</evidence>
<evidence type="ECO:0000259" key="9">
    <source>
        <dbReference type="Pfam" id="PF13231"/>
    </source>
</evidence>
<dbReference type="Proteomes" id="UP000470446">
    <property type="component" value="Unassembled WGS sequence"/>
</dbReference>
<protein>
    <recommendedName>
        <fullName evidence="9">Glycosyltransferase RgtA/B/C/D-like domain-containing protein</fullName>
    </recommendedName>
</protein>
<accession>A0A7K3PC90</accession>
<gene>
    <name evidence="10" type="ORF">G3I32_01725</name>
</gene>
<dbReference type="GO" id="GO:0009103">
    <property type="term" value="P:lipopolysaccharide biosynthetic process"/>
    <property type="evidence" value="ECO:0007669"/>
    <property type="project" value="UniProtKB-ARBA"/>
</dbReference>
<name>A0A7K3PC90_9ACTN</name>
<comment type="subcellular location">
    <subcellularLocation>
        <location evidence="1">Cell membrane</location>
        <topology evidence="1">Multi-pass membrane protein</topology>
    </subcellularLocation>
</comment>
<comment type="caution">
    <text evidence="10">The sequence shown here is derived from an EMBL/GenBank/DDBJ whole genome shotgun (WGS) entry which is preliminary data.</text>
</comment>
<keyword evidence="4" id="KW-0808">Transferase</keyword>
<feature type="transmembrane region" description="Helical" evidence="8">
    <location>
        <begin position="70"/>
        <end position="88"/>
    </location>
</feature>
<dbReference type="AlphaFoldDB" id="A0A7K3PC90"/>
<dbReference type="Pfam" id="PF13231">
    <property type="entry name" value="PMT_2"/>
    <property type="match status" value="1"/>
</dbReference>
<organism evidence="10 11">
    <name type="scientific">Streptomyces coelicoflavus</name>
    <dbReference type="NCBI Taxonomy" id="285562"/>
    <lineage>
        <taxon>Bacteria</taxon>
        <taxon>Bacillati</taxon>
        <taxon>Actinomycetota</taxon>
        <taxon>Actinomycetes</taxon>
        <taxon>Kitasatosporales</taxon>
        <taxon>Streptomycetaceae</taxon>
        <taxon>Streptomyces</taxon>
    </lineage>
</organism>
<evidence type="ECO:0000256" key="2">
    <source>
        <dbReference type="ARBA" id="ARBA00022475"/>
    </source>
</evidence>
<sequence>MLLLPAVTVLVLGLWGLGRQGSLWQDEAVTYDMAHRSPGVLWATLGGADAVHGLYYLFMHAVFACWEGGVIALRLPSVLAMALAAWGVGLLGRWLAGPMAGATAGLVFALWPTVQRYTQEGRSYALVTAAVVWATVCLVQALVSSRRRWWVAYAPLAATACLLHELAVLALVAHGVTLAWLKAPRPMVRGWVIACGGVLVTLAPLVRVSLGQTGQVAWIEVSLAGDLTGYLLLVVLGLLCHMLVRRRAGTGSRPHATHRVTADRVALPLVVLPPGLLLLVSLVKPLYVDRYVLYSLAGVCVLAGAACTEIWQSVRQRPTRAGLAAVAGLATVTLLVPVGLHLRSASSRSDDATAVTAAVRDLGAPGDPVVFLPQSRRVWMLRTPPASLGMTDLALAQSPAASHTLFGTELPGDLVTRRMAGSGRVVVVRDRDREAYEPSDQDRRKRAVLASDFSPCRGRIVGSARVTVYTRAGFC</sequence>
<feature type="transmembrane region" description="Helical" evidence="8">
    <location>
        <begin position="188"/>
        <end position="207"/>
    </location>
</feature>
<feature type="transmembrane region" description="Helical" evidence="8">
    <location>
        <begin position="323"/>
        <end position="342"/>
    </location>
</feature>
<dbReference type="GO" id="GO:0016763">
    <property type="term" value="F:pentosyltransferase activity"/>
    <property type="evidence" value="ECO:0007669"/>
    <property type="project" value="TreeGrafter"/>
</dbReference>
<keyword evidence="3" id="KW-0328">Glycosyltransferase</keyword>
<evidence type="ECO:0000256" key="1">
    <source>
        <dbReference type="ARBA" id="ARBA00004651"/>
    </source>
</evidence>
<reference evidence="10 11" key="1">
    <citation type="submission" date="2020-01" db="EMBL/GenBank/DDBJ databases">
        <title>Insect and environment-associated Actinomycetes.</title>
        <authorList>
            <person name="Currrie C."/>
            <person name="Chevrette M."/>
            <person name="Carlson C."/>
            <person name="Stubbendieck R."/>
            <person name="Wendt-Pienkowski E."/>
        </authorList>
    </citation>
    <scope>NUCLEOTIDE SEQUENCE [LARGE SCALE GENOMIC DNA]</scope>
    <source>
        <strain evidence="10 11">SID14163</strain>
    </source>
</reference>
<proteinExistence type="predicted"/>
<evidence type="ECO:0000256" key="5">
    <source>
        <dbReference type="ARBA" id="ARBA00022692"/>
    </source>
</evidence>
<evidence type="ECO:0000256" key="4">
    <source>
        <dbReference type="ARBA" id="ARBA00022679"/>
    </source>
</evidence>
<dbReference type="GO" id="GO:0010041">
    <property type="term" value="P:response to iron(III) ion"/>
    <property type="evidence" value="ECO:0007669"/>
    <property type="project" value="TreeGrafter"/>
</dbReference>
<keyword evidence="2" id="KW-1003">Cell membrane</keyword>
<dbReference type="EMBL" id="JAAGMA010000039">
    <property type="protein sequence ID" value="NEB07616.1"/>
    <property type="molecule type" value="Genomic_DNA"/>
</dbReference>
<feature type="transmembrane region" description="Helical" evidence="8">
    <location>
        <begin position="265"/>
        <end position="285"/>
    </location>
</feature>
<dbReference type="PANTHER" id="PTHR33908:SF3">
    <property type="entry name" value="UNDECAPRENYL PHOSPHATE-ALPHA-4-AMINO-4-DEOXY-L-ARABINOSE ARABINOSYL TRANSFERASE"/>
    <property type="match status" value="1"/>
</dbReference>
<dbReference type="InterPro" id="IPR050297">
    <property type="entry name" value="LipidA_mod_glycosyltrf_83"/>
</dbReference>
<evidence type="ECO:0000256" key="8">
    <source>
        <dbReference type="SAM" id="Phobius"/>
    </source>
</evidence>
<evidence type="ECO:0000313" key="10">
    <source>
        <dbReference type="EMBL" id="NEB07616.1"/>
    </source>
</evidence>
<feature type="transmembrane region" description="Helical" evidence="8">
    <location>
        <begin position="123"/>
        <end position="143"/>
    </location>
</feature>
<evidence type="ECO:0000256" key="6">
    <source>
        <dbReference type="ARBA" id="ARBA00022989"/>
    </source>
</evidence>
<keyword evidence="6 8" id="KW-1133">Transmembrane helix</keyword>
<feature type="transmembrane region" description="Helical" evidence="8">
    <location>
        <begin position="94"/>
        <end position="111"/>
    </location>
</feature>
<dbReference type="InterPro" id="IPR038731">
    <property type="entry name" value="RgtA/B/C-like"/>
</dbReference>
<keyword evidence="7 8" id="KW-0472">Membrane</keyword>
<keyword evidence="5 8" id="KW-0812">Transmembrane</keyword>
<feature type="transmembrane region" description="Helical" evidence="8">
    <location>
        <begin position="227"/>
        <end position="244"/>
    </location>
</feature>
<feature type="transmembrane region" description="Helical" evidence="8">
    <location>
        <begin position="149"/>
        <end position="181"/>
    </location>
</feature>
<feature type="transmembrane region" description="Helical" evidence="8">
    <location>
        <begin position="40"/>
        <end position="58"/>
    </location>
</feature>
<feature type="transmembrane region" description="Helical" evidence="8">
    <location>
        <begin position="291"/>
        <end position="311"/>
    </location>
</feature>
<dbReference type="PANTHER" id="PTHR33908">
    <property type="entry name" value="MANNOSYLTRANSFERASE YKCB-RELATED"/>
    <property type="match status" value="1"/>
</dbReference>
<evidence type="ECO:0000256" key="3">
    <source>
        <dbReference type="ARBA" id="ARBA00022676"/>
    </source>
</evidence>